<feature type="compositionally biased region" description="Basic and acidic residues" evidence="1">
    <location>
        <begin position="93"/>
        <end position="102"/>
    </location>
</feature>
<accession>A0A2S6ICG1</accession>
<protein>
    <recommendedName>
        <fullName evidence="4">Helix-turn-helix protein</fullName>
    </recommendedName>
</protein>
<dbReference type="AlphaFoldDB" id="A0A2S6ICG1"/>
<evidence type="ECO:0000256" key="1">
    <source>
        <dbReference type="SAM" id="MobiDB-lite"/>
    </source>
</evidence>
<sequence>MAPEPLRWLKAVEAALATSGRRADFIRNASRTAGALTASINDDGVTCATWDDLVAATGCSRRRVAEHVAWLRAAGWLHRQAQTPPRQTGYRLSRPDTPSKRS</sequence>
<dbReference type="EMBL" id="PTJD01000020">
    <property type="protein sequence ID" value="PPK91914.1"/>
    <property type="molecule type" value="Genomic_DNA"/>
</dbReference>
<dbReference type="Proteomes" id="UP000239485">
    <property type="component" value="Unassembled WGS sequence"/>
</dbReference>
<reference evidence="2 3" key="1">
    <citation type="submission" date="2018-02" db="EMBL/GenBank/DDBJ databases">
        <title>Genomic Encyclopedia of Archaeal and Bacterial Type Strains, Phase II (KMG-II): from individual species to whole genera.</title>
        <authorList>
            <person name="Goeker M."/>
        </authorList>
    </citation>
    <scope>NUCLEOTIDE SEQUENCE [LARGE SCALE GENOMIC DNA]</scope>
    <source>
        <strain evidence="2 3">DSM 22857</strain>
    </source>
</reference>
<dbReference type="InterPro" id="IPR036390">
    <property type="entry name" value="WH_DNA-bd_sf"/>
</dbReference>
<evidence type="ECO:0000313" key="2">
    <source>
        <dbReference type="EMBL" id="PPK91914.1"/>
    </source>
</evidence>
<organism evidence="2 3">
    <name type="scientific">Kineococcus xinjiangensis</name>
    <dbReference type="NCBI Taxonomy" id="512762"/>
    <lineage>
        <taxon>Bacteria</taxon>
        <taxon>Bacillati</taxon>
        <taxon>Actinomycetota</taxon>
        <taxon>Actinomycetes</taxon>
        <taxon>Kineosporiales</taxon>
        <taxon>Kineosporiaceae</taxon>
        <taxon>Kineococcus</taxon>
    </lineage>
</organism>
<dbReference type="SUPFAM" id="SSF46785">
    <property type="entry name" value="Winged helix' DNA-binding domain"/>
    <property type="match status" value="1"/>
</dbReference>
<comment type="caution">
    <text evidence="2">The sequence shown here is derived from an EMBL/GenBank/DDBJ whole genome shotgun (WGS) entry which is preliminary data.</text>
</comment>
<proteinExistence type="predicted"/>
<gene>
    <name evidence="2" type="ORF">CLV92_12033</name>
</gene>
<evidence type="ECO:0008006" key="4">
    <source>
        <dbReference type="Google" id="ProtNLM"/>
    </source>
</evidence>
<evidence type="ECO:0000313" key="3">
    <source>
        <dbReference type="Proteomes" id="UP000239485"/>
    </source>
</evidence>
<keyword evidence="3" id="KW-1185">Reference proteome</keyword>
<feature type="region of interest" description="Disordered" evidence="1">
    <location>
        <begin position="80"/>
        <end position="102"/>
    </location>
</feature>
<name>A0A2S6ICG1_9ACTN</name>